<accession>A0A7S0FUB4</accession>
<organism evidence="1">
    <name type="scientific">Minutocellus polymorphus</name>
    <dbReference type="NCBI Taxonomy" id="265543"/>
    <lineage>
        <taxon>Eukaryota</taxon>
        <taxon>Sar</taxon>
        <taxon>Stramenopiles</taxon>
        <taxon>Ochrophyta</taxon>
        <taxon>Bacillariophyta</taxon>
        <taxon>Mediophyceae</taxon>
        <taxon>Cymatosirophycidae</taxon>
        <taxon>Cymatosirales</taxon>
        <taxon>Cymatosiraceae</taxon>
        <taxon>Minutocellus</taxon>
    </lineage>
</organism>
<reference evidence="1" key="1">
    <citation type="submission" date="2021-01" db="EMBL/GenBank/DDBJ databases">
        <authorList>
            <person name="Corre E."/>
            <person name="Pelletier E."/>
            <person name="Niang G."/>
            <person name="Scheremetjew M."/>
            <person name="Finn R."/>
            <person name="Kale V."/>
            <person name="Holt S."/>
            <person name="Cochrane G."/>
            <person name="Meng A."/>
            <person name="Brown T."/>
            <person name="Cohen L."/>
        </authorList>
    </citation>
    <scope>NUCLEOTIDE SEQUENCE</scope>
    <source>
        <strain evidence="1">CCMP3303</strain>
    </source>
</reference>
<proteinExistence type="predicted"/>
<dbReference type="AlphaFoldDB" id="A0A7S0FUB4"/>
<name>A0A7S0FUB4_9STRA</name>
<dbReference type="EMBL" id="HBEJ01018780">
    <property type="protein sequence ID" value="CAD8380240.1"/>
    <property type="molecule type" value="Transcribed_RNA"/>
</dbReference>
<sequence>MLNGHSSMAQMPKNWHNIFVPSNALPREEGAPLGAGFTFVSVINFSDLNVPRVRAFMNECDFDPLELSKMDLLEALSVPLGGSVDRSRPYVILQSKFDALVEFGFKIEKGDFIGGVYASFPTCMHYSV</sequence>
<gene>
    <name evidence="1" type="ORF">MPOL1434_LOCUS10926</name>
</gene>
<protein>
    <submittedName>
        <fullName evidence="1">Uncharacterized protein</fullName>
    </submittedName>
</protein>
<evidence type="ECO:0000313" key="1">
    <source>
        <dbReference type="EMBL" id="CAD8380240.1"/>
    </source>
</evidence>